<evidence type="ECO:0000256" key="3">
    <source>
        <dbReference type="ARBA" id="ARBA00023027"/>
    </source>
</evidence>
<dbReference type="Pfam" id="PF00389">
    <property type="entry name" value="2-Hacid_dh"/>
    <property type="match status" value="1"/>
</dbReference>
<dbReference type="PANTHER" id="PTHR10996">
    <property type="entry name" value="2-HYDROXYACID DEHYDROGENASE-RELATED"/>
    <property type="match status" value="1"/>
</dbReference>
<organism evidence="7 8">
    <name type="scientific">Bordetella genomosp. 10</name>
    <dbReference type="NCBI Taxonomy" id="1416804"/>
    <lineage>
        <taxon>Bacteria</taxon>
        <taxon>Pseudomonadati</taxon>
        <taxon>Pseudomonadota</taxon>
        <taxon>Betaproteobacteria</taxon>
        <taxon>Burkholderiales</taxon>
        <taxon>Alcaligenaceae</taxon>
        <taxon>Bordetella</taxon>
    </lineage>
</organism>
<keyword evidence="8" id="KW-1185">Reference proteome</keyword>
<evidence type="ECO:0000259" key="6">
    <source>
        <dbReference type="Pfam" id="PF02826"/>
    </source>
</evidence>
<dbReference type="GO" id="GO:0030267">
    <property type="term" value="F:glyoxylate reductase (NADPH) activity"/>
    <property type="evidence" value="ECO:0007669"/>
    <property type="project" value="TreeGrafter"/>
</dbReference>
<dbReference type="OrthoDB" id="9805416at2"/>
<dbReference type="InterPro" id="IPR050223">
    <property type="entry name" value="D-isomer_2-hydroxyacid_DH"/>
</dbReference>
<dbReference type="Proteomes" id="UP000216020">
    <property type="component" value="Unassembled WGS sequence"/>
</dbReference>
<name>A0A261SNI6_9BORD</name>
<dbReference type="GO" id="GO:0016618">
    <property type="term" value="F:hydroxypyruvate reductase [NAD(P)H] activity"/>
    <property type="evidence" value="ECO:0007669"/>
    <property type="project" value="TreeGrafter"/>
</dbReference>
<dbReference type="PROSITE" id="PS00065">
    <property type="entry name" value="D_2_HYDROXYACID_DH_1"/>
    <property type="match status" value="1"/>
</dbReference>
<dbReference type="InterPro" id="IPR029753">
    <property type="entry name" value="D-isomer_DH_CS"/>
</dbReference>
<dbReference type="FunFam" id="3.40.50.720:FF:000203">
    <property type="entry name" value="D-3-phosphoglycerate dehydrogenase (SerA)"/>
    <property type="match status" value="1"/>
</dbReference>
<dbReference type="InterPro" id="IPR006140">
    <property type="entry name" value="D-isomer_DH_NAD-bd"/>
</dbReference>
<evidence type="ECO:0000259" key="5">
    <source>
        <dbReference type="Pfam" id="PF00389"/>
    </source>
</evidence>
<dbReference type="SUPFAM" id="SSF52283">
    <property type="entry name" value="Formate/glycerate dehydrogenase catalytic domain-like"/>
    <property type="match status" value="1"/>
</dbReference>
<dbReference type="InterPro" id="IPR036291">
    <property type="entry name" value="NAD(P)-bd_dom_sf"/>
</dbReference>
<dbReference type="GO" id="GO:0051287">
    <property type="term" value="F:NAD binding"/>
    <property type="evidence" value="ECO:0007669"/>
    <property type="project" value="InterPro"/>
</dbReference>
<comment type="caution">
    <text evidence="7">The sequence shown here is derived from an EMBL/GenBank/DDBJ whole genome shotgun (WGS) entry which is preliminary data.</text>
</comment>
<feature type="domain" description="D-isomer specific 2-hydroxyacid dehydrogenase catalytic" evidence="5">
    <location>
        <begin position="9"/>
        <end position="324"/>
    </location>
</feature>
<dbReference type="CDD" id="cd12172">
    <property type="entry name" value="PGDH_like_2"/>
    <property type="match status" value="1"/>
</dbReference>
<protein>
    <submittedName>
        <fullName evidence="7">Hydroxyacid dehydrogenase</fullName>
    </submittedName>
</protein>
<sequence>MHTALKRVVVTQRFFDAGTREYLQNHGCTVEIAELPPGEADGNLTHEQLVGILRGASAWIVGHARVTRELMAALPDLQVISRRGVGYDRIDCQAAKELGKVVAIAAGGNAEAVADHVLALMLAGIRRVRDFHTRMNNGCWEIETTGDLHRKTVGIIGYGHIGKTVAKRLSGFDCRILVHTANPGSAAEQSGIPAVEYVDLRTLLKQSDVVTVHAPLTPATRFLIDSAALNTMKPSAFVVNTARGGLVEDAHLLQALRDGVIGGAGLDVFVSEADPAYAPVTRALLALPNVVATPHTAASTEQGLARTNRVAAEAVVAVLSSSPVRADCVIVDGRPAA</sequence>
<dbReference type="Gene3D" id="3.40.50.720">
    <property type="entry name" value="NAD(P)-binding Rossmann-like Domain"/>
    <property type="match status" value="2"/>
</dbReference>
<feature type="domain" description="D-isomer specific 2-hydroxyacid dehydrogenase NAD-binding" evidence="6">
    <location>
        <begin position="118"/>
        <end position="297"/>
    </location>
</feature>
<dbReference type="RefSeq" id="WP_094851983.1">
    <property type="nucleotide sequence ID" value="NZ_NEVM01000001.1"/>
</dbReference>
<dbReference type="PROSITE" id="PS00670">
    <property type="entry name" value="D_2_HYDROXYACID_DH_2"/>
    <property type="match status" value="1"/>
</dbReference>
<keyword evidence="3" id="KW-0520">NAD</keyword>
<dbReference type="Pfam" id="PF02826">
    <property type="entry name" value="2-Hacid_dh_C"/>
    <property type="match status" value="1"/>
</dbReference>
<keyword evidence="2 4" id="KW-0560">Oxidoreductase</keyword>
<proteinExistence type="inferred from homology"/>
<dbReference type="EMBL" id="NEVM01000001">
    <property type="protein sequence ID" value="OZI37883.1"/>
    <property type="molecule type" value="Genomic_DNA"/>
</dbReference>
<gene>
    <name evidence="7" type="ORF">CAL29_05815</name>
</gene>
<reference evidence="8" key="1">
    <citation type="submission" date="2017-05" db="EMBL/GenBank/DDBJ databases">
        <title>Complete and WGS of Bordetella genogroups.</title>
        <authorList>
            <person name="Spilker T."/>
            <person name="Lipuma J."/>
        </authorList>
    </citation>
    <scope>NUCLEOTIDE SEQUENCE [LARGE SCALE GENOMIC DNA]</scope>
    <source>
        <strain evidence="8">AU16122</strain>
    </source>
</reference>
<dbReference type="SUPFAM" id="SSF51735">
    <property type="entry name" value="NAD(P)-binding Rossmann-fold domains"/>
    <property type="match status" value="1"/>
</dbReference>
<evidence type="ECO:0000256" key="1">
    <source>
        <dbReference type="ARBA" id="ARBA00005854"/>
    </source>
</evidence>
<evidence type="ECO:0000256" key="2">
    <source>
        <dbReference type="ARBA" id="ARBA00023002"/>
    </source>
</evidence>
<dbReference type="GO" id="GO:0005829">
    <property type="term" value="C:cytosol"/>
    <property type="evidence" value="ECO:0007669"/>
    <property type="project" value="TreeGrafter"/>
</dbReference>
<dbReference type="PROSITE" id="PS00671">
    <property type="entry name" value="D_2_HYDROXYACID_DH_3"/>
    <property type="match status" value="1"/>
</dbReference>
<dbReference type="PANTHER" id="PTHR10996:SF178">
    <property type="entry name" value="2-HYDROXYACID DEHYDROGENASE YGL185C-RELATED"/>
    <property type="match status" value="1"/>
</dbReference>
<dbReference type="InterPro" id="IPR029752">
    <property type="entry name" value="D-isomer_DH_CS1"/>
</dbReference>
<evidence type="ECO:0000256" key="4">
    <source>
        <dbReference type="RuleBase" id="RU003719"/>
    </source>
</evidence>
<dbReference type="AlphaFoldDB" id="A0A261SNI6"/>
<dbReference type="InterPro" id="IPR006139">
    <property type="entry name" value="D-isomer_2_OHA_DH_cat_dom"/>
</dbReference>
<evidence type="ECO:0000313" key="8">
    <source>
        <dbReference type="Proteomes" id="UP000216020"/>
    </source>
</evidence>
<evidence type="ECO:0000313" key="7">
    <source>
        <dbReference type="EMBL" id="OZI37883.1"/>
    </source>
</evidence>
<comment type="similarity">
    <text evidence="1 4">Belongs to the D-isomer specific 2-hydroxyacid dehydrogenase family.</text>
</comment>
<accession>A0A261SNI6</accession>